<keyword evidence="2" id="KW-0472">Membrane</keyword>
<dbReference type="NCBIfam" id="TIGR00426">
    <property type="entry name" value="competence protein ComEA helix-hairpin-helix repeat region"/>
    <property type="match status" value="1"/>
</dbReference>
<gene>
    <name evidence="4" type="ORF">AALA52_01205</name>
</gene>
<name>A0ABV4D1N6_9LACT</name>
<dbReference type="InterPro" id="IPR019554">
    <property type="entry name" value="Soluble_ligand-bd"/>
</dbReference>
<reference evidence="4 5" key="1">
    <citation type="submission" date="2024-03" db="EMBL/GenBank/DDBJ databases">
        <title>Mouse gut bacterial collection (mGBC) of GemPharmatech.</title>
        <authorList>
            <person name="He Y."/>
            <person name="Dong L."/>
            <person name="Wu D."/>
            <person name="Gao X."/>
            <person name="Lin Z."/>
        </authorList>
    </citation>
    <scope>NUCLEOTIDE SEQUENCE [LARGE SCALE GENOMIC DNA]</scope>
    <source>
        <strain evidence="4 5">61-15</strain>
    </source>
</reference>
<dbReference type="InterPro" id="IPR051675">
    <property type="entry name" value="Endo/Exo/Phosphatase_dom_1"/>
</dbReference>
<dbReference type="Gene3D" id="3.10.560.10">
    <property type="entry name" value="Outer membrane lipoprotein wza domain like"/>
    <property type="match status" value="1"/>
</dbReference>
<dbReference type="InterPro" id="IPR004509">
    <property type="entry name" value="Competence_ComEA_HhH"/>
</dbReference>
<dbReference type="InterPro" id="IPR010994">
    <property type="entry name" value="RuvA_2-like"/>
</dbReference>
<evidence type="ECO:0000256" key="1">
    <source>
        <dbReference type="SAM" id="MobiDB-lite"/>
    </source>
</evidence>
<feature type="domain" description="Helix-hairpin-helix DNA-binding motif class 1" evidence="3">
    <location>
        <begin position="163"/>
        <end position="182"/>
    </location>
</feature>
<evidence type="ECO:0000313" key="4">
    <source>
        <dbReference type="EMBL" id="MEY8442889.1"/>
    </source>
</evidence>
<feature type="compositionally biased region" description="Basic and acidic residues" evidence="1">
    <location>
        <begin position="52"/>
        <end position="66"/>
    </location>
</feature>
<comment type="caution">
    <text evidence="4">The sequence shown here is derived from an EMBL/GenBank/DDBJ whole genome shotgun (WGS) entry which is preliminary data.</text>
</comment>
<dbReference type="Pfam" id="PF10531">
    <property type="entry name" value="SLBB"/>
    <property type="match status" value="1"/>
</dbReference>
<dbReference type="EMBL" id="JBCLSH010000002">
    <property type="protein sequence ID" value="MEY8442889.1"/>
    <property type="molecule type" value="Genomic_DNA"/>
</dbReference>
<dbReference type="PANTHER" id="PTHR21180">
    <property type="entry name" value="ENDONUCLEASE/EXONUCLEASE/PHOSPHATASE FAMILY DOMAIN-CONTAINING PROTEIN 1"/>
    <property type="match status" value="1"/>
</dbReference>
<dbReference type="Gene3D" id="1.10.150.310">
    <property type="entry name" value="Tex RuvX-like domain-like"/>
    <property type="match status" value="1"/>
</dbReference>
<keyword evidence="5" id="KW-1185">Reference proteome</keyword>
<keyword evidence="2" id="KW-1133">Transmembrane helix</keyword>
<keyword evidence="2" id="KW-0812">Transmembrane</keyword>
<dbReference type="PANTHER" id="PTHR21180:SF32">
    <property type="entry name" value="ENDONUCLEASE_EXONUCLEASE_PHOSPHATASE FAMILY DOMAIN-CONTAINING PROTEIN 1"/>
    <property type="match status" value="1"/>
</dbReference>
<feature type="transmembrane region" description="Helical" evidence="2">
    <location>
        <begin position="12"/>
        <end position="30"/>
    </location>
</feature>
<feature type="region of interest" description="Disordered" evidence="1">
    <location>
        <begin position="35"/>
        <end position="66"/>
    </location>
</feature>
<dbReference type="RefSeq" id="WP_369947734.1">
    <property type="nucleotide sequence ID" value="NZ_JBCLSH010000002.1"/>
</dbReference>
<protein>
    <submittedName>
        <fullName evidence="4">Helix-hairpin-helix domain-containing protein</fullName>
    </submittedName>
</protein>
<sequence length="216" mass="23740">MEKISEYIRDNLKIIIGSLVIIVALGVFYLRKQEKSSDKKPENLEWSAVNNKKSEPEKETKEEKSAGDDIFVDVKGAVQNPGIYKLSAKHRVSDAIARAGGFTEEAERKAVNLAKKLQDEAEVYVPARGEVDTRKLLEGESGGAAGSEKEEKSKINLNTADLTELQQLSGVGAKKAQDIIDYRSENGSFKSVEDLRKVSGFGPKTLEKLRDAIAVD</sequence>
<dbReference type="SMART" id="SM00278">
    <property type="entry name" value="HhH1"/>
    <property type="match status" value="2"/>
</dbReference>
<dbReference type="SUPFAM" id="SSF47781">
    <property type="entry name" value="RuvA domain 2-like"/>
    <property type="match status" value="1"/>
</dbReference>
<dbReference type="Proteomes" id="UP001565283">
    <property type="component" value="Unassembled WGS sequence"/>
</dbReference>
<evidence type="ECO:0000313" key="5">
    <source>
        <dbReference type="Proteomes" id="UP001565283"/>
    </source>
</evidence>
<feature type="domain" description="Helix-hairpin-helix DNA-binding motif class 1" evidence="3">
    <location>
        <begin position="193"/>
        <end position="212"/>
    </location>
</feature>
<proteinExistence type="predicted"/>
<dbReference type="Pfam" id="PF12836">
    <property type="entry name" value="HHH_3"/>
    <property type="match status" value="1"/>
</dbReference>
<organism evidence="4 5">
    <name type="scientific">Lactococcus ileimucosae</name>
    <dbReference type="NCBI Taxonomy" id="2941329"/>
    <lineage>
        <taxon>Bacteria</taxon>
        <taxon>Bacillati</taxon>
        <taxon>Bacillota</taxon>
        <taxon>Bacilli</taxon>
        <taxon>Lactobacillales</taxon>
        <taxon>Streptococcaceae</taxon>
        <taxon>Lactococcus</taxon>
    </lineage>
</organism>
<evidence type="ECO:0000259" key="3">
    <source>
        <dbReference type="SMART" id="SM00278"/>
    </source>
</evidence>
<accession>A0ABV4D1N6</accession>
<evidence type="ECO:0000256" key="2">
    <source>
        <dbReference type="SAM" id="Phobius"/>
    </source>
</evidence>
<dbReference type="InterPro" id="IPR003583">
    <property type="entry name" value="Hlx-hairpin-Hlx_DNA-bd_motif"/>
</dbReference>